<dbReference type="Proteomes" id="UP001224122">
    <property type="component" value="Unassembled WGS sequence"/>
</dbReference>
<evidence type="ECO:0000313" key="4">
    <source>
        <dbReference type="Proteomes" id="UP001224122"/>
    </source>
</evidence>
<proteinExistence type="predicted"/>
<name>A0ABT9XW43_9BACI</name>
<dbReference type="CDD" id="cd07122">
    <property type="entry name" value="ALDH_F20_ACDH"/>
    <property type="match status" value="1"/>
</dbReference>
<dbReference type="InterPro" id="IPR016162">
    <property type="entry name" value="Ald_DH_N"/>
</dbReference>
<evidence type="ECO:0000259" key="2">
    <source>
        <dbReference type="Pfam" id="PF00171"/>
    </source>
</evidence>
<dbReference type="PANTHER" id="PTHR11699">
    <property type="entry name" value="ALDEHYDE DEHYDROGENASE-RELATED"/>
    <property type="match status" value="1"/>
</dbReference>
<dbReference type="InterPro" id="IPR015590">
    <property type="entry name" value="Aldehyde_DH_dom"/>
</dbReference>
<dbReference type="InterPro" id="IPR013357">
    <property type="entry name" value="Acetaldehyde_DH_acetylating"/>
</dbReference>
<organism evidence="3 4">
    <name type="scientific">Neobacillus ginsengisoli</name>
    <dbReference type="NCBI Taxonomy" id="904295"/>
    <lineage>
        <taxon>Bacteria</taxon>
        <taxon>Bacillati</taxon>
        <taxon>Bacillota</taxon>
        <taxon>Bacilli</taxon>
        <taxon>Bacillales</taxon>
        <taxon>Bacillaceae</taxon>
        <taxon>Neobacillus</taxon>
    </lineage>
</organism>
<dbReference type="SUPFAM" id="SSF53720">
    <property type="entry name" value="ALDH-like"/>
    <property type="match status" value="1"/>
</dbReference>
<dbReference type="Gene3D" id="3.40.309.10">
    <property type="entry name" value="Aldehyde Dehydrogenase, Chain A, domain 2"/>
    <property type="match status" value="1"/>
</dbReference>
<dbReference type="InterPro" id="IPR016163">
    <property type="entry name" value="Ald_DH_C"/>
</dbReference>
<dbReference type="Pfam" id="PF00171">
    <property type="entry name" value="Aldedh"/>
    <property type="match status" value="1"/>
</dbReference>
<evidence type="ECO:0000313" key="3">
    <source>
        <dbReference type="EMBL" id="MDQ0199485.1"/>
    </source>
</evidence>
<keyword evidence="1" id="KW-0560">Oxidoreductase</keyword>
<keyword evidence="4" id="KW-1185">Reference proteome</keyword>
<dbReference type="EMBL" id="JAUSTW010000004">
    <property type="protein sequence ID" value="MDQ0199485.1"/>
    <property type="molecule type" value="Genomic_DNA"/>
</dbReference>
<protein>
    <submittedName>
        <fullName evidence="3">Acetaldehyde dehydrogenase (Acetylating)</fullName>
    </submittedName>
</protein>
<dbReference type="RefSeq" id="WP_307408440.1">
    <property type="nucleotide sequence ID" value="NZ_JAUSTW010000004.1"/>
</dbReference>
<gene>
    <name evidence="3" type="ORF">J2S10_002667</name>
</gene>
<reference evidence="3 4" key="1">
    <citation type="submission" date="2023-07" db="EMBL/GenBank/DDBJ databases">
        <title>Genomic Encyclopedia of Type Strains, Phase IV (KMG-IV): sequencing the most valuable type-strain genomes for metagenomic binning, comparative biology and taxonomic classification.</title>
        <authorList>
            <person name="Goeker M."/>
        </authorList>
    </citation>
    <scope>NUCLEOTIDE SEQUENCE [LARGE SCALE GENOMIC DNA]</scope>
    <source>
        <strain evidence="3 4">DSM 27594</strain>
    </source>
</reference>
<evidence type="ECO:0000256" key="1">
    <source>
        <dbReference type="ARBA" id="ARBA00023002"/>
    </source>
</evidence>
<feature type="domain" description="Aldehyde dehydrogenase" evidence="2">
    <location>
        <begin position="11"/>
        <end position="273"/>
    </location>
</feature>
<sequence>MQLDQDLLSLQEMRDAVNEAKEAQKQYEEFSQESVDRIVQAAAKAAFSKKDELAQMAVDETGMGVFEHKAIKNEVASIGVYDSIRDLKTVGVIRENKKEKVVEVASPFGIIAGIVPTTNPTSTAIFKSLIALKTRNAIVFSPHPSAAKCTVEAARICLEAAIRAGAPEGIIGWIKKPTMAATQELMHHRDVNLILATGGGALVRAAYSSGKPAYGVGPGNVPCYIEKSADITKAVKRIVDSKTFDNGTICATEQALVVDRSIRENVIREFKKNGAYFLNEEEKRKLEQVVSPVPGKLNSKIVGRHAQVIAKMAEIVVPADTRILIAEETKVGKEVSLSIEKLAPVFPFYTVDGAGQALSICEQLLAIGGRGHTLALHSEDEQVIRTFSLKMPVSRLLINTPSSIGAVGGTTALKPSLTLGCGSFGGNITSDNISAEHLMNIKRVAYGIKDIEVPMTRKTEQLENTSFSPDQIQLVVEKVLAGVGSGASVNQQTITQMVSKVLAQL</sequence>
<dbReference type="NCBIfam" id="TIGR02518">
    <property type="entry name" value="EutH_ACDH"/>
    <property type="match status" value="1"/>
</dbReference>
<accession>A0ABT9XW43</accession>
<comment type="caution">
    <text evidence="3">The sequence shown here is derived from an EMBL/GenBank/DDBJ whole genome shotgun (WGS) entry which is preliminary data.</text>
</comment>
<dbReference type="Gene3D" id="3.40.605.10">
    <property type="entry name" value="Aldehyde Dehydrogenase, Chain A, domain 1"/>
    <property type="match status" value="1"/>
</dbReference>
<dbReference type="InterPro" id="IPR016161">
    <property type="entry name" value="Ald_DH/histidinol_DH"/>
</dbReference>